<dbReference type="PROSITE" id="PS50222">
    <property type="entry name" value="EF_HAND_2"/>
    <property type="match status" value="1"/>
</dbReference>
<dbReference type="SUPFAM" id="SSF47473">
    <property type="entry name" value="EF-hand"/>
    <property type="match status" value="1"/>
</dbReference>
<feature type="compositionally biased region" description="Basic and acidic residues" evidence="1">
    <location>
        <begin position="70"/>
        <end position="82"/>
    </location>
</feature>
<proteinExistence type="predicted"/>
<gene>
    <name evidence="3" type="ORF">FHR20_001071</name>
</gene>
<dbReference type="Proteomes" id="UP000564677">
    <property type="component" value="Unassembled WGS sequence"/>
</dbReference>
<evidence type="ECO:0000259" key="2">
    <source>
        <dbReference type="PROSITE" id="PS50222"/>
    </source>
</evidence>
<keyword evidence="4" id="KW-1185">Reference proteome</keyword>
<evidence type="ECO:0000313" key="3">
    <source>
        <dbReference type="EMBL" id="NIJ64140.1"/>
    </source>
</evidence>
<dbReference type="AlphaFoldDB" id="A0A7X5ZUL0"/>
<dbReference type="PROSITE" id="PS00018">
    <property type="entry name" value="EF_HAND_1"/>
    <property type="match status" value="1"/>
</dbReference>
<organism evidence="3 4">
    <name type="scientific">Sphingomonas leidyi</name>
    <dbReference type="NCBI Taxonomy" id="68569"/>
    <lineage>
        <taxon>Bacteria</taxon>
        <taxon>Pseudomonadati</taxon>
        <taxon>Pseudomonadota</taxon>
        <taxon>Alphaproteobacteria</taxon>
        <taxon>Sphingomonadales</taxon>
        <taxon>Sphingomonadaceae</taxon>
        <taxon>Sphingomonas</taxon>
    </lineage>
</organism>
<dbReference type="Gene3D" id="1.10.238.10">
    <property type="entry name" value="EF-hand"/>
    <property type="match status" value="1"/>
</dbReference>
<protein>
    <recommendedName>
        <fullName evidence="2">EF-hand domain-containing protein</fullName>
    </recommendedName>
</protein>
<dbReference type="CDD" id="cd00051">
    <property type="entry name" value="EFh"/>
    <property type="match status" value="1"/>
</dbReference>
<dbReference type="InterPro" id="IPR018247">
    <property type="entry name" value="EF_Hand_1_Ca_BS"/>
</dbReference>
<dbReference type="GO" id="GO:0005509">
    <property type="term" value="F:calcium ion binding"/>
    <property type="evidence" value="ECO:0007669"/>
    <property type="project" value="InterPro"/>
</dbReference>
<sequence>MDHKLQLVSATLAGVLVTVAAGGIASASMGHARNGAGGQFARADADGDGTITRAEWIAAATARFDKLDVNKDGKLTPDEMPPRHGRHHGGCALDGDGDAPSDNAS</sequence>
<accession>A0A7X5ZUL0</accession>
<feature type="domain" description="EF-hand" evidence="2">
    <location>
        <begin position="40"/>
        <end position="66"/>
    </location>
</feature>
<dbReference type="EMBL" id="JAASQV010000001">
    <property type="protein sequence ID" value="NIJ64140.1"/>
    <property type="molecule type" value="Genomic_DNA"/>
</dbReference>
<name>A0A7X5ZUL0_9SPHN</name>
<dbReference type="Pfam" id="PF13202">
    <property type="entry name" value="EF-hand_5"/>
    <property type="match status" value="2"/>
</dbReference>
<evidence type="ECO:0000313" key="4">
    <source>
        <dbReference type="Proteomes" id="UP000564677"/>
    </source>
</evidence>
<feature type="region of interest" description="Disordered" evidence="1">
    <location>
        <begin position="70"/>
        <end position="105"/>
    </location>
</feature>
<reference evidence="3 4" key="1">
    <citation type="submission" date="2020-03" db="EMBL/GenBank/DDBJ databases">
        <title>Genomic Encyclopedia of Type Strains, Phase IV (KMG-IV): sequencing the most valuable type-strain genomes for metagenomic binning, comparative biology and taxonomic classification.</title>
        <authorList>
            <person name="Goeker M."/>
        </authorList>
    </citation>
    <scope>NUCLEOTIDE SEQUENCE [LARGE SCALE GENOMIC DNA]</scope>
    <source>
        <strain evidence="3 4">DSM 4733</strain>
    </source>
</reference>
<dbReference type="InterPro" id="IPR011992">
    <property type="entry name" value="EF-hand-dom_pair"/>
</dbReference>
<evidence type="ECO:0000256" key="1">
    <source>
        <dbReference type="SAM" id="MobiDB-lite"/>
    </source>
</evidence>
<dbReference type="InterPro" id="IPR002048">
    <property type="entry name" value="EF_hand_dom"/>
</dbReference>
<comment type="caution">
    <text evidence="3">The sequence shown here is derived from an EMBL/GenBank/DDBJ whole genome shotgun (WGS) entry which is preliminary data.</text>
</comment>
<dbReference type="RefSeq" id="WP_167298537.1">
    <property type="nucleotide sequence ID" value="NZ_CP170557.1"/>
</dbReference>